<gene>
    <name evidence="1" type="ORF">QJS10_CPA09g00222</name>
</gene>
<proteinExistence type="predicted"/>
<evidence type="ECO:0000313" key="2">
    <source>
        <dbReference type="Proteomes" id="UP001180020"/>
    </source>
</evidence>
<name>A0AAV9E5K3_ACOCL</name>
<reference evidence="1" key="1">
    <citation type="journal article" date="2023" name="Nat. Commun.">
        <title>Diploid and tetraploid genomes of Acorus and the evolution of monocots.</title>
        <authorList>
            <person name="Ma L."/>
            <person name="Liu K.W."/>
            <person name="Li Z."/>
            <person name="Hsiao Y.Y."/>
            <person name="Qi Y."/>
            <person name="Fu T."/>
            <person name="Tang G.D."/>
            <person name="Zhang D."/>
            <person name="Sun W.H."/>
            <person name="Liu D.K."/>
            <person name="Li Y."/>
            <person name="Chen G.Z."/>
            <person name="Liu X.D."/>
            <person name="Liao X.Y."/>
            <person name="Jiang Y.T."/>
            <person name="Yu X."/>
            <person name="Hao Y."/>
            <person name="Huang J."/>
            <person name="Zhao X.W."/>
            <person name="Ke S."/>
            <person name="Chen Y.Y."/>
            <person name="Wu W.L."/>
            <person name="Hsu J.L."/>
            <person name="Lin Y.F."/>
            <person name="Huang M.D."/>
            <person name="Li C.Y."/>
            <person name="Huang L."/>
            <person name="Wang Z.W."/>
            <person name="Zhao X."/>
            <person name="Zhong W.Y."/>
            <person name="Peng D.H."/>
            <person name="Ahmad S."/>
            <person name="Lan S."/>
            <person name="Zhang J.S."/>
            <person name="Tsai W.C."/>
            <person name="Van de Peer Y."/>
            <person name="Liu Z.J."/>
        </authorList>
    </citation>
    <scope>NUCLEOTIDE SEQUENCE</scope>
    <source>
        <strain evidence="1">CP</strain>
    </source>
</reference>
<reference evidence="1" key="2">
    <citation type="submission" date="2023-06" db="EMBL/GenBank/DDBJ databases">
        <authorList>
            <person name="Ma L."/>
            <person name="Liu K.-W."/>
            <person name="Li Z."/>
            <person name="Hsiao Y.-Y."/>
            <person name="Qi Y."/>
            <person name="Fu T."/>
            <person name="Tang G."/>
            <person name="Zhang D."/>
            <person name="Sun W.-H."/>
            <person name="Liu D.-K."/>
            <person name="Li Y."/>
            <person name="Chen G.-Z."/>
            <person name="Liu X.-D."/>
            <person name="Liao X.-Y."/>
            <person name="Jiang Y.-T."/>
            <person name="Yu X."/>
            <person name="Hao Y."/>
            <person name="Huang J."/>
            <person name="Zhao X.-W."/>
            <person name="Ke S."/>
            <person name="Chen Y.-Y."/>
            <person name="Wu W.-L."/>
            <person name="Hsu J.-L."/>
            <person name="Lin Y.-F."/>
            <person name="Huang M.-D."/>
            <person name="Li C.-Y."/>
            <person name="Huang L."/>
            <person name="Wang Z.-W."/>
            <person name="Zhao X."/>
            <person name="Zhong W.-Y."/>
            <person name="Peng D.-H."/>
            <person name="Ahmad S."/>
            <person name="Lan S."/>
            <person name="Zhang J.-S."/>
            <person name="Tsai W.-C."/>
            <person name="Van De Peer Y."/>
            <person name="Liu Z.-J."/>
        </authorList>
    </citation>
    <scope>NUCLEOTIDE SEQUENCE</scope>
    <source>
        <strain evidence="1">CP</strain>
        <tissue evidence="1">Leaves</tissue>
    </source>
</reference>
<dbReference type="EMBL" id="JAUJYO010000009">
    <property type="protein sequence ID" value="KAK1308235.1"/>
    <property type="molecule type" value="Genomic_DNA"/>
</dbReference>
<comment type="caution">
    <text evidence="1">The sequence shown here is derived from an EMBL/GenBank/DDBJ whole genome shotgun (WGS) entry which is preliminary data.</text>
</comment>
<accession>A0AAV9E5K3</accession>
<dbReference type="Proteomes" id="UP001180020">
    <property type="component" value="Unassembled WGS sequence"/>
</dbReference>
<protein>
    <submittedName>
        <fullName evidence="1">Uncharacterized protein</fullName>
    </submittedName>
</protein>
<organism evidence="1 2">
    <name type="scientific">Acorus calamus</name>
    <name type="common">Sweet flag</name>
    <dbReference type="NCBI Taxonomy" id="4465"/>
    <lineage>
        <taxon>Eukaryota</taxon>
        <taxon>Viridiplantae</taxon>
        <taxon>Streptophyta</taxon>
        <taxon>Embryophyta</taxon>
        <taxon>Tracheophyta</taxon>
        <taxon>Spermatophyta</taxon>
        <taxon>Magnoliopsida</taxon>
        <taxon>Liliopsida</taxon>
        <taxon>Acoraceae</taxon>
        <taxon>Acorus</taxon>
    </lineage>
</organism>
<keyword evidence="2" id="KW-1185">Reference proteome</keyword>
<dbReference type="AlphaFoldDB" id="A0AAV9E5K3"/>
<evidence type="ECO:0000313" key="1">
    <source>
        <dbReference type="EMBL" id="KAK1308235.1"/>
    </source>
</evidence>
<sequence>MGTLYQKGPLKAFRAWVFYNKHTLVDARNGKELSGGIKMIEKGGPLIGSIDRNRDKLRLRENNSLTKPPNHARNERRIIRKRICRRWSVHKGQKVMDLLHNHISWENVTSLGVGLRDIDKMKWRTDHEMTMDQRECQVNR</sequence>